<evidence type="ECO:0000259" key="3">
    <source>
        <dbReference type="PROSITE" id="PS50011"/>
    </source>
</evidence>
<keyword evidence="5" id="KW-1185">Reference proteome</keyword>
<dbReference type="InterPro" id="IPR029016">
    <property type="entry name" value="GAF-like_dom_sf"/>
</dbReference>
<sequence length="662" mass="72606">MTSSLVEQVAELRLNHHTSSTILGKPFPSELGPSLPPDNAERVATVEEVIRADESSNSAIRPVLELLCQIMQVETACVALLTDKGTFIKEGTGLMEGGKTYTLPGICQWTLVPETPQAMVVEDMLLDARTSTRWVVKEPPFMRFYAAAPLLASTGHRLGTLCLWDQKPRSFDSERVAMLCNFSELVARELEASAVLQWKQTVSRTLKRAMDCYHQAYLFVDVSVEGWQVMHANQAFCDRTGMRREDAMNSEFWELFRSDVAGATQDPWSRYTEELKSKQSLKLDSLQCRRGQHSGKATFTATLRPASTDKVDGSALMIGVPSGSLSEDSFPLKHSFYFVIIDDSEPAVLEARTASTKALRLGALLGAGTYGRVYRGMLGREKVAVKVVDITSSLYKIGNMPLEAALMQGLVHPCIVALLEHKIREKAPPSEEGAFERGAFGRASLQRASSAEREQQLWLVLQYCDKGSLEEAVDKGAFRTAPTPIAPPSMATILQTALEIAQGLAFLHSRDILHCDISSANVLLHSQTPNPHGFAAKLADFGACVRVDMEAPSSENNSLRGTFTHVAPEVVDGQPCSKASDVYAFGALLYEMYCGQHPWAGLQPAQVVYALVIEKQSLQVPEDAPAAYRELASSCMSREVEARPNADDIMSVLEKQIALLDA</sequence>
<dbReference type="Gene3D" id="1.10.510.10">
    <property type="entry name" value="Transferase(Phosphotransferase) domain 1"/>
    <property type="match status" value="1"/>
</dbReference>
<dbReference type="Pfam" id="PF01590">
    <property type="entry name" value="GAF"/>
    <property type="match status" value="1"/>
</dbReference>
<keyword evidence="2" id="KW-0067">ATP-binding</keyword>
<dbReference type="SMART" id="SM00065">
    <property type="entry name" value="GAF"/>
    <property type="match status" value="1"/>
</dbReference>
<dbReference type="InterPro" id="IPR000719">
    <property type="entry name" value="Prot_kinase_dom"/>
</dbReference>
<dbReference type="InterPro" id="IPR003018">
    <property type="entry name" value="GAF"/>
</dbReference>
<dbReference type="Gene3D" id="3.30.450.20">
    <property type="entry name" value="PAS domain"/>
    <property type="match status" value="1"/>
</dbReference>
<dbReference type="SUPFAM" id="SSF55781">
    <property type="entry name" value="GAF domain-like"/>
    <property type="match status" value="1"/>
</dbReference>
<proteinExistence type="predicted"/>
<evidence type="ECO:0000313" key="5">
    <source>
        <dbReference type="Proteomes" id="UP001491310"/>
    </source>
</evidence>
<feature type="domain" description="Protein kinase" evidence="3">
    <location>
        <begin position="359"/>
        <end position="659"/>
    </location>
</feature>
<reference evidence="4 5" key="1">
    <citation type="journal article" date="2024" name="Nat. Commun.">
        <title>Phylogenomics reveals the evolutionary origins of lichenization in chlorophyte algae.</title>
        <authorList>
            <person name="Puginier C."/>
            <person name="Libourel C."/>
            <person name="Otte J."/>
            <person name="Skaloud P."/>
            <person name="Haon M."/>
            <person name="Grisel S."/>
            <person name="Petersen M."/>
            <person name="Berrin J.G."/>
            <person name="Delaux P.M."/>
            <person name="Dal Grande F."/>
            <person name="Keller J."/>
        </authorList>
    </citation>
    <scope>NUCLEOTIDE SEQUENCE [LARGE SCALE GENOMIC DNA]</scope>
    <source>
        <strain evidence="4 5">SAG 216-7</strain>
    </source>
</reference>
<dbReference type="PROSITE" id="PS00107">
    <property type="entry name" value="PROTEIN_KINASE_ATP"/>
    <property type="match status" value="1"/>
</dbReference>
<dbReference type="PROSITE" id="PS50011">
    <property type="entry name" value="PROTEIN_KINASE_DOM"/>
    <property type="match status" value="1"/>
</dbReference>
<protein>
    <recommendedName>
        <fullName evidence="3">Protein kinase domain-containing protein</fullName>
    </recommendedName>
</protein>
<name>A0ABR2Z412_9CHLO</name>
<dbReference type="PANTHER" id="PTHR44329">
    <property type="entry name" value="SERINE/THREONINE-PROTEIN KINASE TNNI3K-RELATED"/>
    <property type="match status" value="1"/>
</dbReference>
<dbReference type="SUPFAM" id="SSF56112">
    <property type="entry name" value="Protein kinase-like (PK-like)"/>
    <property type="match status" value="1"/>
</dbReference>
<comment type="caution">
    <text evidence="4">The sequence shown here is derived from an EMBL/GenBank/DDBJ whole genome shotgun (WGS) entry which is preliminary data.</text>
</comment>
<keyword evidence="1" id="KW-0675">Receptor</keyword>
<gene>
    <name evidence="4" type="ORF">WJX75_004858</name>
</gene>
<dbReference type="InterPro" id="IPR008266">
    <property type="entry name" value="Tyr_kinase_AS"/>
</dbReference>
<dbReference type="InterPro" id="IPR051681">
    <property type="entry name" value="Ser/Thr_Kinases-Pseudokinases"/>
</dbReference>
<organism evidence="4 5">
    <name type="scientific">Coccomyxa subellipsoidea</name>
    <dbReference type="NCBI Taxonomy" id="248742"/>
    <lineage>
        <taxon>Eukaryota</taxon>
        <taxon>Viridiplantae</taxon>
        <taxon>Chlorophyta</taxon>
        <taxon>core chlorophytes</taxon>
        <taxon>Trebouxiophyceae</taxon>
        <taxon>Trebouxiophyceae incertae sedis</taxon>
        <taxon>Coccomyxaceae</taxon>
        <taxon>Coccomyxa</taxon>
    </lineage>
</organism>
<dbReference type="InterPro" id="IPR017441">
    <property type="entry name" value="Protein_kinase_ATP_BS"/>
</dbReference>
<evidence type="ECO:0000256" key="2">
    <source>
        <dbReference type="PROSITE-ProRule" id="PRU10141"/>
    </source>
</evidence>
<dbReference type="SUPFAM" id="SSF55785">
    <property type="entry name" value="PYP-like sensor domain (PAS domain)"/>
    <property type="match status" value="1"/>
</dbReference>
<dbReference type="Proteomes" id="UP001491310">
    <property type="component" value="Unassembled WGS sequence"/>
</dbReference>
<dbReference type="Gene3D" id="3.30.450.40">
    <property type="match status" value="1"/>
</dbReference>
<dbReference type="Pfam" id="PF00069">
    <property type="entry name" value="Pkinase"/>
    <property type="match status" value="1"/>
</dbReference>
<dbReference type="Gene3D" id="3.30.200.20">
    <property type="entry name" value="Phosphorylase Kinase, domain 1"/>
    <property type="match status" value="1"/>
</dbReference>
<dbReference type="InterPro" id="IPR011009">
    <property type="entry name" value="Kinase-like_dom_sf"/>
</dbReference>
<feature type="binding site" evidence="2">
    <location>
        <position position="386"/>
    </location>
    <ligand>
        <name>ATP</name>
        <dbReference type="ChEBI" id="CHEBI:30616"/>
    </ligand>
</feature>
<accession>A0ABR2Z412</accession>
<dbReference type="EMBL" id="JALJOT010000001">
    <property type="protein sequence ID" value="KAK9918541.1"/>
    <property type="molecule type" value="Genomic_DNA"/>
</dbReference>
<dbReference type="PROSITE" id="PS00109">
    <property type="entry name" value="PROTEIN_KINASE_TYR"/>
    <property type="match status" value="1"/>
</dbReference>
<dbReference type="InterPro" id="IPR035965">
    <property type="entry name" value="PAS-like_dom_sf"/>
</dbReference>
<dbReference type="PANTHER" id="PTHR44329:SF214">
    <property type="entry name" value="PROTEIN KINASE DOMAIN-CONTAINING PROTEIN"/>
    <property type="match status" value="1"/>
</dbReference>
<keyword evidence="2" id="KW-0547">Nucleotide-binding</keyword>
<evidence type="ECO:0000256" key="1">
    <source>
        <dbReference type="ARBA" id="ARBA00023170"/>
    </source>
</evidence>
<evidence type="ECO:0000313" key="4">
    <source>
        <dbReference type="EMBL" id="KAK9918541.1"/>
    </source>
</evidence>